<keyword evidence="2" id="KW-1185">Reference proteome</keyword>
<evidence type="ECO:0000313" key="1">
    <source>
        <dbReference type="EMBL" id="OLL24838.1"/>
    </source>
</evidence>
<reference evidence="1 2" key="1">
    <citation type="submission" date="2016-04" db="EMBL/GenBank/DDBJ databases">
        <title>Evolutionary innovation and constraint leading to complex multicellularity in the Ascomycota.</title>
        <authorList>
            <person name="Cisse O."/>
            <person name="Nguyen A."/>
            <person name="Hewitt D.A."/>
            <person name="Jedd G."/>
            <person name="Stajich J.E."/>
        </authorList>
    </citation>
    <scope>NUCLEOTIDE SEQUENCE [LARGE SCALE GENOMIC DNA]</scope>
    <source>
        <strain evidence="1 2">DAH-3</strain>
    </source>
</reference>
<dbReference type="AlphaFoldDB" id="A0A1U7LQD7"/>
<protein>
    <submittedName>
        <fullName evidence="1">Uncharacterized protein</fullName>
    </submittedName>
</protein>
<proteinExistence type="predicted"/>
<dbReference type="EMBL" id="LXFE01000597">
    <property type="protein sequence ID" value="OLL24838.1"/>
    <property type="molecule type" value="Genomic_DNA"/>
</dbReference>
<name>A0A1U7LQD7_NEOID</name>
<evidence type="ECO:0000313" key="2">
    <source>
        <dbReference type="Proteomes" id="UP000186594"/>
    </source>
</evidence>
<accession>A0A1U7LQD7</accession>
<organism evidence="1 2">
    <name type="scientific">Neolecta irregularis (strain DAH-3)</name>
    <dbReference type="NCBI Taxonomy" id="1198029"/>
    <lineage>
        <taxon>Eukaryota</taxon>
        <taxon>Fungi</taxon>
        <taxon>Dikarya</taxon>
        <taxon>Ascomycota</taxon>
        <taxon>Taphrinomycotina</taxon>
        <taxon>Neolectales</taxon>
        <taxon>Neolectaceae</taxon>
        <taxon>Neolecta</taxon>
    </lineage>
</organism>
<sequence>MRISDQTSPLIHEESLCNTLRFMAEEILNAALLPSILPHLSLPSLLAISSTNRMLRYYVWEMYLPEEIDFSSLPPITRSKFNNCQLMEILSLPTMGKLLQRTKNINLSCTLITANRFENILMSLRKLQSLTLFRCPSLTEKTFLLALRKIPRRKLDIRFGWDSGYSTVTTFIRTPKGIWVDRYPCPSGVHGLPYDPTAEEECCECRFLRSRACKECINELSSWSTQAPSCDICIRPTCDRHLCETSTQYAASTIFMDRGFVCVECNVSTPCTICVEGKVRSGAGCFWCRAEVCEACWEAEMKLKGMYYFCRKCRVVSNVWNAGSLHGSDFIFF</sequence>
<comment type="caution">
    <text evidence="1">The sequence shown here is derived from an EMBL/GenBank/DDBJ whole genome shotgun (WGS) entry which is preliminary data.</text>
</comment>
<gene>
    <name evidence="1" type="ORF">NEOLI_003301</name>
</gene>
<dbReference type="InterPro" id="IPR032675">
    <property type="entry name" value="LRR_dom_sf"/>
</dbReference>
<dbReference type="Proteomes" id="UP000186594">
    <property type="component" value="Unassembled WGS sequence"/>
</dbReference>
<dbReference type="Gene3D" id="3.80.10.10">
    <property type="entry name" value="Ribonuclease Inhibitor"/>
    <property type="match status" value="1"/>
</dbReference>